<feature type="compositionally biased region" description="Polar residues" evidence="1">
    <location>
        <begin position="29"/>
        <end position="67"/>
    </location>
</feature>
<proteinExistence type="predicted"/>
<gene>
    <name evidence="2" type="ORF">NTEN_LOCUS17880</name>
</gene>
<feature type="region of interest" description="Disordered" evidence="1">
    <location>
        <begin position="20"/>
        <end position="79"/>
    </location>
</feature>
<dbReference type="EMBL" id="CADCXU010026415">
    <property type="protein sequence ID" value="CAB0013269.1"/>
    <property type="molecule type" value="Genomic_DNA"/>
</dbReference>
<dbReference type="Proteomes" id="UP000479000">
    <property type="component" value="Unassembled WGS sequence"/>
</dbReference>
<sequence length="79" mass="8550">MTILAISRIKLTDKPTCTTRCTSKIRKPSPTNAASQTARNTVTKITKTTCKPGNPSLQNIKKTNSVQKPGGPNRNAKKL</sequence>
<evidence type="ECO:0000313" key="2">
    <source>
        <dbReference type="EMBL" id="CAB0013269.1"/>
    </source>
</evidence>
<accession>A0A6H5H9S3</accession>
<keyword evidence="3" id="KW-1185">Reference proteome</keyword>
<protein>
    <submittedName>
        <fullName evidence="2">Uncharacterized protein</fullName>
    </submittedName>
</protein>
<name>A0A6H5H9S3_9HEMI</name>
<dbReference type="AlphaFoldDB" id="A0A6H5H9S3"/>
<evidence type="ECO:0000256" key="1">
    <source>
        <dbReference type="SAM" id="MobiDB-lite"/>
    </source>
</evidence>
<organism evidence="2 3">
    <name type="scientific">Nesidiocoris tenuis</name>
    <dbReference type="NCBI Taxonomy" id="355587"/>
    <lineage>
        <taxon>Eukaryota</taxon>
        <taxon>Metazoa</taxon>
        <taxon>Ecdysozoa</taxon>
        <taxon>Arthropoda</taxon>
        <taxon>Hexapoda</taxon>
        <taxon>Insecta</taxon>
        <taxon>Pterygota</taxon>
        <taxon>Neoptera</taxon>
        <taxon>Paraneoptera</taxon>
        <taxon>Hemiptera</taxon>
        <taxon>Heteroptera</taxon>
        <taxon>Panheteroptera</taxon>
        <taxon>Cimicomorpha</taxon>
        <taxon>Miridae</taxon>
        <taxon>Dicyphina</taxon>
        <taxon>Nesidiocoris</taxon>
    </lineage>
</organism>
<reference evidence="2 3" key="1">
    <citation type="submission" date="2020-02" db="EMBL/GenBank/DDBJ databases">
        <authorList>
            <person name="Ferguson B K."/>
        </authorList>
    </citation>
    <scope>NUCLEOTIDE SEQUENCE [LARGE SCALE GENOMIC DNA]</scope>
</reference>
<feature type="non-terminal residue" evidence="2">
    <location>
        <position position="79"/>
    </location>
</feature>
<evidence type="ECO:0000313" key="3">
    <source>
        <dbReference type="Proteomes" id="UP000479000"/>
    </source>
</evidence>
<feature type="non-terminal residue" evidence="2">
    <location>
        <position position="1"/>
    </location>
</feature>